<evidence type="ECO:0000256" key="2">
    <source>
        <dbReference type="ARBA" id="ARBA00023125"/>
    </source>
</evidence>
<dbReference type="PROSITE" id="PS51118">
    <property type="entry name" value="HTH_HXLR"/>
    <property type="match status" value="1"/>
</dbReference>
<name>A0A430AKI2_9ENTE</name>
<evidence type="ECO:0000313" key="6">
    <source>
        <dbReference type="Proteomes" id="UP000288669"/>
    </source>
</evidence>
<dbReference type="InterPro" id="IPR002577">
    <property type="entry name" value="HTH_HxlR"/>
</dbReference>
<proteinExistence type="predicted"/>
<keyword evidence="1" id="KW-0805">Transcription regulation</keyword>
<dbReference type="EMBL" id="NGJZ01000001">
    <property type="protein sequence ID" value="RSU08523.1"/>
    <property type="molecule type" value="Genomic_DNA"/>
</dbReference>
<evidence type="ECO:0000259" key="4">
    <source>
        <dbReference type="PROSITE" id="PS51118"/>
    </source>
</evidence>
<gene>
    <name evidence="5" type="ORF">CBF30_04620</name>
</gene>
<keyword evidence="6" id="KW-1185">Reference proteome</keyword>
<dbReference type="Pfam" id="PF01638">
    <property type="entry name" value="HxlR"/>
    <property type="match status" value="1"/>
</dbReference>
<dbReference type="SUPFAM" id="SSF46785">
    <property type="entry name" value="Winged helix' DNA-binding domain"/>
    <property type="match status" value="1"/>
</dbReference>
<evidence type="ECO:0000256" key="1">
    <source>
        <dbReference type="ARBA" id="ARBA00023015"/>
    </source>
</evidence>
<dbReference type="AlphaFoldDB" id="A0A430AKI2"/>
<feature type="domain" description="HTH hxlR-type" evidence="4">
    <location>
        <begin position="7"/>
        <end position="105"/>
    </location>
</feature>
<dbReference type="PANTHER" id="PTHR33204">
    <property type="entry name" value="TRANSCRIPTIONAL REGULATOR, MARR FAMILY"/>
    <property type="match status" value="1"/>
</dbReference>
<keyword evidence="2" id="KW-0238">DNA-binding</keyword>
<dbReference type="Proteomes" id="UP000288669">
    <property type="component" value="Unassembled WGS sequence"/>
</dbReference>
<dbReference type="Gene3D" id="1.10.10.10">
    <property type="entry name" value="Winged helix-like DNA-binding domain superfamily/Winged helix DNA-binding domain"/>
    <property type="match status" value="1"/>
</dbReference>
<sequence>MKKIYHMGIEATIEVIGGKWKPIILCNLGEKSMRSGELKKRMPEVSQKVLTEQLRELEADGIISRTIFNQVPPKVVYSLTDEGKSLRTILVEMSIWGENYIHDKQQKGESFELINKEYNGFLKM</sequence>
<dbReference type="OrthoDB" id="9791143at2"/>
<protein>
    <submittedName>
        <fullName evidence="5">MarR family transcriptional regulator</fullName>
    </submittedName>
</protein>
<comment type="caution">
    <text evidence="5">The sequence shown here is derived from an EMBL/GenBank/DDBJ whole genome shotgun (WGS) entry which is preliminary data.</text>
</comment>
<dbReference type="RefSeq" id="WP_126823200.1">
    <property type="nucleotide sequence ID" value="NZ_JBHLWU010000001.1"/>
</dbReference>
<dbReference type="GO" id="GO:0003677">
    <property type="term" value="F:DNA binding"/>
    <property type="evidence" value="ECO:0007669"/>
    <property type="project" value="UniProtKB-KW"/>
</dbReference>
<evidence type="ECO:0000313" key="5">
    <source>
        <dbReference type="EMBL" id="RSU08523.1"/>
    </source>
</evidence>
<dbReference type="InterPro" id="IPR036388">
    <property type="entry name" value="WH-like_DNA-bd_sf"/>
</dbReference>
<dbReference type="InterPro" id="IPR036390">
    <property type="entry name" value="WH_DNA-bd_sf"/>
</dbReference>
<organism evidence="5 6">
    <name type="scientific">Vagococcus entomophilus</name>
    <dbReference type="NCBI Taxonomy" id="1160095"/>
    <lineage>
        <taxon>Bacteria</taxon>
        <taxon>Bacillati</taxon>
        <taxon>Bacillota</taxon>
        <taxon>Bacilli</taxon>
        <taxon>Lactobacillales</taxon>
        <taxon>Enterococcaceae</taxon>
        <taxon>Vagococcus</taxon>
    </lineage>
</organism>
<keyword evidence="3" id="KW-0804">Transcription</keyword>
<reference evidence="5 6" key="1">
    <citation type="submission" date="2017-05" db="EMBL/GenBank/DDBJ databases">
        <title>Vagococcus spp. assemblies.</title>
        <authorList>
            <person name="Gulvik C.A."/>
        </authorList>
    </citation>
    <scope>NUCLEOTIDE SEQUENCE [LARGE SCALE GENOMIC DNA]</scope>
    <source>
        <strain evidence="5 6">DSM 24756</strain>
    </source>
</reference>
<accession>A0A430AKI2</accession>
<evidence type="ECO:0000256" key="3">
    <source>
        <dbReference type="ARBA" id="ARBA00023163"/>
    </source>
</evidence>
<dbReference type="PANTHER" id="PTHR33204:SF29">
    <property type="entry name" value="TRANSCRIPTIONAL REGULATOR"/>
    <property type="match status" value="1"/>
</dbReference>